<evidence type="ECO:0000313" key="1">
    <source>
        <dbReference type="EMBL" id="PIS22611.1"/>
    </source>
</evidence>
<proteinExistence type="predicted"/>
<accession>A0A2H0XCN6</accession>
<protein>
    <submittedName>
        <fullName evidence="1">Uncharacterized protein</fullName>
    </submittedName>
</protein>
<feature type="non-terminal residue" evidence="1">
    <location>
        <position position="106"/>
    </location>
</feature>
<dbReference type="AlphaFoldDB" id="A0A2H0XCN6"/>
<gene>
    <name evidence="1" type="ORF">COT50_01005</name>
</gene>
<evidence type="ECO:0000313" key="2">
    <source>
        <dbReference type="Proteomes" id="UP000231252"/>
    </source>
</evidence>
<organism evidence="1 2">
    <name type="scientific">candidate division WWE3 bacterium CG08_land_8_20_14_0_20_41_10</name>
    <dbReference type="NCBI Taxonomy" id="1975085"/>
    <lineage>
        <taxon>Bacteria</taxon>
        <taxon>Katanobacteria</taxon>
    </lineage>
</organism>
<reference evidence="2" key="1">
    <citation type="submission" date="2017-09" db="EMBL/GenBank/DDBJ databases">
        <title>Depth-based differentiation of microbial function through sediment-hosted aquifers and enrichment of novel symbionts in the deep terrestrial subsurface.</title>
        <authorList>
            <person name="Probst A.J."/>
            <person name="Ladd B."/>
            <person name="Jarett J.K."/>
            <person name="Geller-Mcgrath D.E."/>
            <person name="Sieber C.M.K."/>
            <person name="Emerson J.B."/>
            <person name="Anantharaman K."/>
            <person name="Thomas B.C."/>
            <person name="Malmstrom R."/>
            <person name="Stieglmeier M."/>
            <person name="Klingl A."/>
            <person name="Woyke T."/>
            <person name="Ryan C.M."/>
            <person name="Banfield J.F."/>
        </authorList>
    </citation>
    <scope>NUCLEOTIDE SEQUENCE [LARGE SCALE GENOMIC DNA]</scope>
</reference>
<comment type="caution">
    <text evidence="1">The sequence shown here is derived from an EMBL/GenBank/DDBJ whole genome shotgun (WGS) entry which is preliminary data.</text>
</comment>
<sequence length="106" mass="11462">MTRNKQEESLESSSLLEQRAGEVYTAVSSLSAESPFKVLLTVEKGTLTQAIQGSLVDHHNEIVAEHLALQEAARKPREGPETGMLFTGSYGADERFVGFQLGLAIG</sequence>
<dbReference type="EMBL" id="PEYU01000017">
    <property type="protein sequence ID" value="PIS22611.1"/>
    <property type="molecule type" value="Genomic_DNA"/>
</dbReference>
<dbReference type="Proteomes" id="UP000231252">
    <property type="component" value="Unassembled WGS sequence"/>
</dbReference>
<name>A0A2H0XCN6_UNCKA</name>